<gene>
    <name evidence="2" type="ORF">SAMN05421812_1315</name>
</gene>
<dbReference type="Proteomes" id="UP000198362">
    <property type="component" value="Unassembled WGS sequence"/>
</dbReference>
<name>A0A239PHE4_9ACTN</name>
<dbReference type="EMBL" id="FZPH01000031">
    <property type="protein sequence ID" value="SNT66018.1"/>
    <property type="molecule type" value="Genomic_DNA"/>
</dbReference>
<keyword evidence="3" id="KW-1185">Reference proteome</keyword>
<evidence type="ECO:0000256" key="1">
    <source>
        <dbReference type="SAM" id="MobiDB-lite"/>
    </source>
</evidence>
<dbReference type="AlphaFoldDB" id="A0A239PHE4"/>
<evidence type="ECO:0000313" key="2">
    <source>
        <dbReference type="EMBL" id="SNT66018.1"/>
    </source>
</evidence>
<sequence length="195" mass="21364">MSSVVGRELIPVEGWVTGLRFDGRLVYLWYGSDSDGQDCIAGRAGQLHTFSSEEACRTTAAERGWPGADGDDEVVEVTDLEPAQAWLRGKRITLDPQAGLDLWNWGADVAHSTGRGFHTGGAVGSAGHDQLFAAAVPWVYKMESYRPIWSPRQLRVLREVLGRAVNLIRVTTLDGQAGRRARPRQDHSGVRRALG</sequence>
<organism evidence="2 3">
    <name type="scientific">Asanoa hainanensis</name>
    <dbReference type="NCBI Taxonomy" id="560556"/>
    <lineage>
        <taxon>Bacteria</taxon>
        <taxon>Bacillati</taxon>
        <taxon>Actinomycetota</taxon>
        <taxon>Actinomycetes</taxon>
        <taxon>Micromonosporales</taxon>
        <taxon>Micromonosporaceae</taxon>
        <taxon>Asanoa</taxon>
    </lineage>
</organism>
<reference evidence="2 3" key="1">
    <citation type="submission" date="2017-06" db="EMBL/GenBank/DDBJ databases">
        <authorList>
            <person name="Kim H.J."/>
            <person name="Triplett B.A."/>
        </authorList>
    </citation>
    <scope>NUCLEOTIDE SEQUENCE [LARGE SCALE GENOMIC DNA]</scope>
    <source>
        <strain evidence="2 3">CGMCC 4.5593</strain>
    </source>
</reference>
<evidence type="ECO:0000313" key="3">
    <source>
        <dbReference type="Proteomes" id="UP000198362"/>
    </source>
</evidence>
<proteinExistence type="predicted"/>
<feature type="region of interest" description="Disordered" evidence="1">
    <location>
        <begin position="176"/>
        <end position="195"/>
    </location>
</feature>
<protein>
    <submittedName>
        <fullName evidence="2">Uncharacterized protein</fullName>
    </submittedName>
</protein>
<accession>A0A239PHE4</accession>